<keyword evidence="3 7" id="KW-0732">Signal</keyword>
<evidence type="ECO:0000313" key="9">
    <source>
        <dbReference type="EMBL" id="GIL69103.1"/>
    </source>
</evidence>
<keyword evidence="11" id="KW-1185">Reference proteome</keyword>
<evidence type="ECO:0000256" key="2">
    <source>
        <dbReference type="ARBA" id="ARBA00022692"/>
    </source>
</evidence>
<dbReference type="EMBL" id="BNCQ01000056">
    <property type="protein sequence ID" value="GIM14364.1"/>
    <property type="molecule type" value="Genomic_DNA"/>
</dbReference>
<feature type="chain" id="PRO_5035415638" description="Translocon-associated protein subunit alpha" evidence="8">
    <location>
        <begin position="26"/>
        <end position="244"/>
    </location>
</feature>
<dbReference type="OrthoDB" id="1926781at2759"/>
<protein>
    <recommendedName>
        <fullName evidence="7">Translocon-associated protein subunit alpha</fullName>
        <shortName evidence="7">TRAP-alpha</shortName>
    </recommendedName>
    <alternativeName>
        <fullName evidence="7">Signal sequence receptor subunit alpha</fullName>
    </alternativeName>
</protein>
<comment type="similarity">
    <text evidence="7">Belongs to the TRAP-alpha family.</text>
</comment>
<dbReference type="Proteomes" id="UP000722791">
    <property type="component" value="Unassembled WGS sequence"/>
</dbReference>
<reference evidence="9" key="1">
    <citation type="journal article" date="2021" name="Proc. Natl. Acad. Sci. U.S.A.">
        <title>Three genomes in the algal genus Volvox reveal the fate of a haploid sex-determining region after a transition to homothallism.</title>
        <authorList>
            <person name="Yamamoto K."/>
            <person name="Hamaji T."/>
            <person name="Kawai-Toyooka H."/>
            <person name="Matsuzaki R."/>
            <person name="Takahashi F."/>
            <person name="Nishimura Y."/>
            <person name="Kawachi M."/>
            <person name="Noguchi H."/>
            <person name="Minakuchi Y."/>
            <person name="Umen J.G."/>
            <person name="Toyoda A."/>
            <person name="Nozaki H."/>
        </authorList>
    </citation>
    <scope>NUCLEOTIDE SEQUENCE</scope>
    <source>
        <strain evidence="10">NIES-3785</strain>
        <strain evidence="9">NIES-3786</strain>
    </source>
</reference>
<dbReference type="PANTHER" id="PTHR12924">
    <property type="entry name" value="TRANSLOCON-ASSOCIATED PROTEIN, ALPHA SUBUNIT"/>
    <property type="match status" value="1"/>
</dbReference>
<dbReference type="Proteomes" id="UP000747110">
    <property type="component" value="Unassembled WGS sequence"/>
</dbReference>
<dbReference type="Pfam" id="PF03896">
    <property type="entry name" value="TRAP_alpha"/>
    <property type="match status" value="1"/>
</dbReference>
<keyword evidence="2 7" id="KW-0812">Transmembrane</keyword>
<feature type="signal peptide" evidence="8">
    <location>
        <begin position="1"/>
        <end position="25"/>
    </location>
</feature>
<feature type="transmembrane region" description="Helical" evidence="7">
    <location>
        <begin position="169"/>
        <end position="187"/>
    </location>
</feature>
<dbReference type="AlphaFoldDB" id="A0A8J4BVZ8"/>
<comment type="subcellular location">
    <subcellularLocation>
        <location evidence="1 7">Endoplasmic reticulum membrane</location>
        <topology evidence="1 7">Single-pass type I membrane protein</topology>
    </subcellularLocation>
</comment>
<name>A0A8J4BVZ8_9CHLO</name>
<comment type="caution">
    <text evidence="9">The sequence shown here is derived from an EMBL/GenBank/DDBJ whole genome shotgun (WGS) entry which is preliminary data.</text>
</comment>
<keyword evidence="4 7" id="KW-0256">Endoplasmic reticulum</keyword>
<comment type="subunit">
    <text evidence="7">Heterotetramer of TRAP-alpha, TRAP-beta, TRAP-delta and TRAP-gamma.</text>
</comment>
<proteinExistence type="inferred from homology"/>
<gene>
    <name evidence="9" type="ORF">Vretifemale_94</name>
    <name evidence="10" type="ORF">Vretimale_17308</name>
</gene>
<keyword evidence="7" id="KW-0106">Calcium</keyword>
<dbReference type="PANTHER" id="PTHR12924:SF0">
    <property type="entry name" value="TRANSLOCON-ASSOCIATED PROTEIN SUBUNIT ALPHA"/>
    <property type="match status" value="1"/>
</dbReference>
<evidence type="ECO:0000256" key="3">
    <source>
        <dbReference type="ARBA" id="ARBA00022729"/>
    </source>
</evidence>
<evidence type="ECO:0000256" key="6">
    <source>
        <dbReference type="ARBA" id="ARBA00023136"/>
    </source>
</evidence>
<keyword evidence="6 7" id="KW-0472">Membrane</keyword>
<evidence type="ECO:0000256" key="7">
    <source>
        <dbReference type="RuleBase" id="RU368074"/>
    </source>
</evidence>
<accession>A0A8J4BVZ8</accession>
<keyword evidence="5 7" id="KW-1133">Transmembrane helix</keyword>
<comment type="domain">
    <text evidence="7">Shows a remarkable charge distribution with the N-terminus being highly negatively charged, and the cytoplasmic C-terminus positively charged.</text>
</comment>
<dbReference type="GO" id="GO:0005789">
    <property type="term" value="C:endoplasmic reticulum membrane"/>
    <property type="evidence" value="ECO:0007669"/>
    <property type="project" value="UniProtKB-SubCell"/>
</dbReference>
<sequence>MAICPLGRASVLLGLVACFAVFVAAQDTPRMHPLTNLPPGGEISTGYFFPDYPTRQFIAGEPVKVVLGIRNEASEDYNISMIMGSLNSAQEFRSYYWNFTQQVYFQVVEPSKELSVEYAFLPPRDLPPNDYQVALTVFYEAADGFKSTTFFNQTITVLEKGQLIDWKLLFLYVIFVSVVFAGAYFAWSSVKESTVYKNVVGKKARKVEAVRPDGDDEWVKGTPYDNFRKKKAAAASKGSPKKVQ</sequence>
<evidence type="ECO:0000313" key="11">
    <source>
        <dbReference type="Proteomes" id="UP000747110"/>
    </source>
</evidence>
<dbReference type="EMBL" id="BNCP01000001">
    <property type="protein sequence ID" value="GIL69103.1"/>
    <property type="molecule type" value="Genomic_DNA"/>
</dbReference>
<evidence type="ECO:0000256" key="4">
    <source>
        <dbReference type="ARBA" id="ARBA00022824"/>
    </source>
</evidence>
<evidence type="ECO:0000256" key="1">
    <source>
        <dbReference type="ARBA" id="ARBA00004115"/>
    </source>
</evidence>
<comment type="function">
    <text evidence="7">TRAP proteins are part of a complex whose function is to bind calcium to the ER membrane and thereby regulate the retention of ER resident proteins. May be involved in the recycling of the translocation apparatus after completion of the translocation process or may function as a membrane-bound chaperone facilitating folding of translocated proteins.</text>
</comment>
<dbReference type="InterPro" id="IPR005595">
    <property type="entry name" value="TRAP_alpha"/>
</dbReference>
<evidence type="ECO:0000313" key="10">
    <source>
        <dbReference type="EMBL" id="GIM14364.1"/>
    </source>
</evidence>
<evidence type="ECO:0000256" key="5">
    <source>
        <dbReference type="ARBA" id="ARBA00022989"/>
    </source>
</evidence>
<evidence type="ECO:0000256" key="8">
    <source>
        <dbReference type="SAM" id="SignalP"/>
    </source>
</evidence>
<organism evidence="9 11">
    <name type="scientific">Volvox reticuliferus</name>
    <dbReference type="NCBI Taxonomy" id="1737510"/>
    <lineage>
        <taxon>Eukaryota</taxon>
        <taxon>Viridiplantae</taxon>
        <taxon>Chlorophyta</taxon>
        <taxon>core chlorophytes</taxon>
        <taxon>Chlorophyceae</taxon>
        <taxon>CS clade</taxon>
        <taxon>Chlamydomonadales</taxon>
        <taxon>Volvocaceae</taxon>
        <taxon>Volvox</taxon>
    </lineage>
</organism>